<dbReference type="GO" id="GO:0000014">
    <property type="term" value="F:single-stranded DNA endodeoxyribonuclease activity"/>
    <property type="evidence" value="ECO:0007669"/>
    <property type="project" value="TreeGrafter"/>
</dbReference>
<dbReference type="AlphaFoldDB" id="A0A8X6V5S1"/>
<dbReference type="Proteomes" id="UP000887159">
    <property type="component" value="Unassembled WGS sequence"/>
</dbReference>
<name>A0A8X6V5S1_TRICX</name>
<accession>A0A8X6V5S1</accession>
<dbReference type="InterPro" id="IPR001888">
    <property type="entry name" value="Transposase_1"/>
</dbReference>
<dbReference type="Pfam" id="PF01498">
    <property type="entry name" value="HTH_Tnp_Tc3_2"/>
    <property type="match status" value="1"/>
</dbReference>
<dbReference type="GO" id="GO:0005634">
    <property type="term" value="C:nucleus"/>
    <property type="evidence" value="ECO:0007669"/>
    <property type="project" value="TreeGrafter"/>
</dbReference>
<dbReference type="GO" id="GO:0003697">
    <property type="term" value="F:single-stranded DNA binding"/>
    <property type="evidence" value="ECO:0007669"/>
    <property type="project" value="TreeGrafter"/>
</dbReference>
<dbReference type="EMBL" id="BMAU01021177">
    <property type="protein sequence ID" value="GFX94169.1"/>
    <property type="molecule type" value="Genomic_DNA"/>
</dbReference>
<dbReference type="GO" id="GO:0042800">
    <property type="term" value="F:histone H3K4 methyltransferase activity"/>
    <property type="evidence" value="ECO:0007669"/>
    <property type="project" value="TreeGrafter"/>
</dbReference>
<dbReference type="GO" id="GO:0006303">
    <property type="term" value="P:double-strand break repair via nonhomologous end joining"/>
    <property type="evidence" value="ECO:0007669"/>
    <property type="project" value="TreeGrafter"/>
</dbReference>
<keyword evidence="3" id="KW-1185">Reference proteome</keyword>
<feature type="domain" description="Transposase Tc1-like" evidence="1">
    <location>
        <begin position="43"/>
        <end position="106"/>
    </location>
</feature>
<dbReference type="InterPro" id="IPR036397">
    <property type="entry name" value="RNaseH_sf"/>
</dbReference>
<dbReference type="GO" id="GO:0035861">
    <property type="term" value="C:site of double-strand break"/>
    <property type="evidence" value="ECO:0007669"/>
    <property type="project" value="TreeGrafter"/>
</dbReference>
<dbReference type="PANTHER" id="PTHR46060:SF2">
    <property type="entry name" value="HISTONE-LYSINE N-METHYLTRANSFERASE SETMAR"/>
    <property type="match status" value="1"/>
</dbReference>
<sequence>MEVNKERIRYNLQFFFDKGRLKPGVLDVKDALCTVRPVVENVDKITEMIEVDRHVSSRNIAQELKTDHRTVLNHLRKAGFKKKLDVWVPHQLTPKNMMDRISFCEALVKQNEIDPFLKRMETEGLTARKVPLCIWSDWKDIIYYELHPYGQTLNSDLYCQQIYRLKLAIVQKRSGYANRRGVVFHQDNARQHTSAVTRQKLWELGWEV</sequence>
<dbReference type="GO" id="GO:0000729">
    <property type="term" value="P:DNA double-strand break processing"/>
    <property type="evidence" value="ECO:0007669"/>
    <property type="project" value="TreeGrafter"/>
</dbReference>
<gene>
    <name evidence="2" type="primary">SETMAR</name>
    <name evidence="2" type="ORF">TNCV_4292141</name>
</gene>
<dbReference type="GO" id="GO:0044547">
    <property type="term" value="F:DNA topoisomerase binding"/>
    <property type="evidence" value="ECO:0007669"/>
    <property type="project" value="TreeGrafter"/>
</dbReference>
<evidence type="ECO:0000259" key="1">
    <source>
        <dbReference type="Pfam" id="PF01498"/>
    </source>
</evidence>
<protein>
    <submittedName>
        <fullName evidence="2">Histone-lysine N-methyltransferase SETMAR</fullName>
    </submittedName>
</protein>
<reference evidence="2" key="1">
    <citation type="submission" date="2020-08" db="EMBL/GenBank/DDBJ databases">
        <title>Multicomponent nature underlies the extraordinary mechanical properties of spider dragline silk.</title>
        <authorList>
            <person name="Kono N."/>
            <person name="Nakamura H."/>
            <person name="Mori M."/>
            <person name="Yoshida Y."/>
            <person name="Ohtoshi R."/>
            <person name="Malay A.D."/>
            <person name="Moran D.A.P."/>
            <person name="Tomita M."/>
            <person name="Numata K."/>
            <person name="Arakawa K."/>
        </authorList>
    </citation>
    <scope>NUCLEOTIDE SEQUENCE</scope>
</reference>
<dbReference type="GO" id="GO:0000793">
    <property type="term" value="C:condensed chromosome"/>
    <property type="evidence" value="ECO:0007669"/>
    <property type="project" value="TreeGrafter"/>
</dbReference>
<dbReference type="Pfam" id="PF01359">
    <property type="entry name" value="Transposase_1"/>
    <property type="match status" value="1"/>
</dbReference>
<proteinExistence type="predicted"/>
<dbReference type="InterPro" id="IPR002492">
    <property type="entry name" value="Transposase_Tc1-like"/>
</dbReference>
<dbReference type="GO" id="GO:0044774">
    <property type="term" value="P:mitotic DNA integrity checkpoint signaling"/>
    <property type="evidence" value="ECO:0007669"/>
    <property type="project" value="TreeGrafter"/>
</dbReference>
<dbReference type="PANTHER" id="PTHR46060">
    <property type="entry name" value="MARINER MOS1 TRANSPOSASE-LIKE PROTEIN"/>
    <property type="match status" value="1"/>
</dbReference>
<evidence type="ECO:0000313" key="3">
    <source>
        <dbReference type="Proteomes" id="UP000887159"/>
    </source>
</evidence>
<dbReference type="GO" id="GO:0015074">
    <property type="term" value="P:DNA integration"/>
    <property type="evidence" value="ECO:0007669"/>
    <property type="project" value="InterPro"/>
</dbReference>
<dbReference type="InterPro" id="IPR052709">
    <property type="entry name" value="Transposase-MT_Hybrid"/>
</dbReference>
<dbReference type="GO" id="GO:0031297">
    <property type="term" value="P:replication fork processing"/>
    <property type="evidence" value="ECO:0007669"/>
    <property type="project" value="TreeGrafter"/>
</dbReference>
<evidence type="ECO:0000313" key="2">
    <source>
        <dbReference type="EMBL" id="GFX94169.1"/>
    </source>
</evidence>
<dbReference type="GO" id="GO:0006313">
    <property type="term" value="P:DNA transposition"/>
    <property type="evidence" value="ECO:0007669"/>
    <property type="project" value="InterPro"/>
</dbReference>
<dbReference type="GO" id="GO:0003690">
    <property type="term" value="F:double-stranded DNA binding"/>
    <property type="evidence" value="ECO:0007669"/>
    <property type="project" value="TreeGrafter"/>
</dbReference>
<dbReference type="GO" id="GO:0046975">
    <property type="term" value="F:histone H3K36 methyltransferase activity"/>
    <property type="evidence" value="ECO:0007669"/>
    <property type="project" value="TreeGrafter"/>
</dbReference>
<dbReference type="Gene3D" id="3.30.420.10">
    <property type="entry name" value="Ribonuclease H-like superfamily/Ribonuclease H"/>
    <property type="match status" value="1"/>
</dbReference>
<comment type="caution">
    <text evidence="2">The sequence shown here is derived from an EMBL/GenBank/DDBJ whole genome shotgun (WGS) entry which is preliminary data.</text>
</comment>
<organism evidence="2 3">
    <name type="scientific">Trichonephila clavipes</name>
    <name type="common">Golden silk orbweaver</name>
    <name type="synonym">Nephila clavipes</name>
    <dbReference type="NCBI Taxonomy" id="2585209"/>
    <lineage>
        <taxon>Eukaryota</taxon>
        <taxon>Metazoa</taxon>
        <taxon>Ecdysozoa</taxon>
        <taxon>Arthropoda</taxon>
        <taxon>Chelicerata</taxon>
        <taxon>Arachnida</taxon>
        <taxon>Araneae</taxon>
        <taxon>Araneomorphae</taxon>
        <taxon>Entelegynae</taxon>
        <taxon>Araneoidea</taxon>
        <taxon>Nephilidae</taxon>
        <taxon>Trichonephila</taxon>
    </lineage>
</organism>